<dbReference type="InterPro" id="IPR001387">
    <property type="entry name" value="Cro/C1-type_HTH"/>
</dbReference>
<evidence type="ECO:0000313" key="7">
    <source>
        <dbReference type="Proteomes" id="UP000184699"/>
    </source>
</evidence>
<organism evidence="6 7">
    <name type="scientific">Agromyces cerinus subsp. cerinus</name>
    <dbReference type="NCBI Taxonomy" id="232089"/>
    <lineage>
        <taxon>Bacteria</taxon>
        <taxon>Bacillati</taxon>
        <taxon>Actinomycetota</taxon>
        <taxon>Actinomycetes</taxon>
        <taxon>Micrococcales</taxon>
        <taxon>Microbacteriaceae</taxon>
        <taxon>Agromyces</taxon>
    </lineage>
</organism>
<evidence type="ECO:0000259" key="5">
    <source>
        <dbReference type="PROSITE" id="PS50943"/>
    </source>
</evidence>
<gene>
    <name evidence="6" type="ORF">SAMN05443544_3768</name>
</gene>
<dbReference type="PANTHER" id="PTHR30146:SF153">
    <property type="entry name" value="LACTOSE OPERON REPRESSOR"/>
    <property type="match status" value="1"/>
</dbReference>
<evidence type="ECO:0000313" key="6">
    <source>
        <dbReference type="EMBL" id="SIO27882.1"/>
    </source>
</evidence>
<dbReference type="GO" id="GO:0003700">
    <property type="term" value="F:DNA-binding transcription factor activity"/>
    <property type="evidence" value="ECO:0007669"/>
    <property type="project" value="TreeGrafter"/>
</dbReference>
<name>A0A1N6I789_9MICO</name>
<dbReference type="Gene3D" id="1.10.260.40">
    <property type="entry name" value="lambda repressor-like DNA-binding domains"/>
    <property type="match status" value="1"/>
</dbReference>
<dbReference type="PANTHER" id="PTHR30146">
    <property type="entry name" value="LACI-RELATED TRANSCRIPTIONAL REPRESSOR"/>
    <property type="match status" value="1"/>
</dbReference>
<dbReference type="GO" id="GO:0000976">
    <property type="term" value="F:transcription cis-regulatory region binding"/>
    <property type="evidence" value="ECO:0007669"/>
    <property type="project" value="TreeGrafter"/>
</dbReference>
<evidence type="ECO:0000256" key="3">
    <source>
        <dbReference type="ARBA" id="ARBA00023163"/>
    </source>
</evidence>
<proteinExistence type="predicted"/>
<dbReference type="Pfam" id="PF00356">
    <property type="entry name" value="LacI"/>
    <property type="match status" value="1"/>
</dbReference>
<dbReference type="InterPro" id="IPR028082">
    <property type="entry name" value="Peripla_BP_I"/>
</dbReference>
<accession>A0A1N6I789</accession>
<dbReference type="STRING" id="232089.SAMN05443544_3768"/>
<keyword evidence="3" id="KW-0804">Transcription</keyword>
<dbReference type="PROSITE" id="PS50932">
    <property type="entry name" value="HTH_LACI_2"/>
    <property type="match status" value="1"/>
</dbReference>
<evidence type="ECO:0000256" key="1">
    <source>
        <dbReference type="ARBA" id="ARBA00023015"/>
    </source>
</evidence>
<dbReference type="CDD" id="cd01392">
    <property type="entry name" value="HTH_LacI"/>
    <property type="match status" value="1"/>
</dbReference>
<dbReference type="PROSITE" id="PS50943">
    <property type="entry name" value="HTH_CROC1"/>
    <property type="match status" value="1"/>
</dbReference>
<dbReference type="OrthoDB" id="252678at2"/>
<dbReference type="Proteomes" id="UP000184699">
    <property type="component" value="Unassembled WGS sequence"/>
</dbReference>
<dbReference type="InterPro" id="IPR000843">
    <property type="entry name" value="HTH_LacI"/>
</dbReference>
<keyword evidence="2" id="KW-0238">DNA-binding</keyword>
<dbReference type="SMART" id="SM00354">
    <property type="entry name" value="HTH_LACI"/>
    <property type="match status" value="1"/>
</dbReference>
<dbReference type="PROSITE" id="PS00356">
    <property type="entry name" value="HTH_LACI_1"/>
    <property type="match status" value="1"/>
</dbReference>
<dbReference type="InterPro" id="IPR046335">
    <property type="entry name" value="LacI/GalR-like_sensor"/>
</dbReference>
<dbReference type="SUPFAM" id="SSF53822">
    <property type="entry name" value="Periplasmic binding protein-like I"/>
    <property type="match status" value="1"/>
</dbReference>
<keyword evidence="1" id="KW-0805">Transcription regulation</keyword>
<keyword evidence="7" id="KW-1185">Reference proteome</keyword>
<dbReference type="RefSeq" id="WP_074261874.1">
    <property type="nucleotide sequence ID" value="NZ_FSRJ01000005.1"/>
</dbReference>
<dbReference type="InterPro" id="IPR010982">
    <property type="entry name" value="Lambda_DNA-bd_dom_sf"/>
</dbReference>
<dbReference type="SUPFAM" id="SSF47413">
    <property type="entry name" value="lambda repressor-like DNA-binding domains"/>
    <property type="match status" value="1"/>
</dbReference>
<evidence type="ECO:0000259" key="4">
    <source>
        <dbReference type="PROSITE" id="PS50932"/>
    </source>
</evidence>
<feature type="domain" description="HTH cro/C1-type" evidence="5">
    <location>
        <begin position="9"/>
        <end position="56"/>
    </location>
</feature>
<sequence length="349" mass="37091">MSLEAARPTINDVAERAGVSRTTVSNALNGKGTIGEATIARVRRVADELGYEPNAVARGLRQSKLGVISLLIRPLESLDTAMPEGVDYFLRFAGSAALAAMDHGYSLMLISDPSKPGAPPSSLAADGCLVEAPIRNDPALSLLDRKRIPFVAIGVDPARPDAFPAFVQQTEGETARVLDHLHEAGARRIALVTGTDENAWNVFARDAYEQWTARHGVEAIHRSIDETLGVEGGRMVAHELLSGATPPDGVYCLTGRHAAGFVAGARELGIDVPEDLVVAAGSDAVMNRTSSPTITALDLRPVETARLAVDALIRILQDEPVDWSSLDPTSELVVRESTSRRRGDGPAQA</sequence>
<protein>
    <submittedName>
        <fullName evidence="6">Transcriptional regulator, LacI family</fullName>
    </submittedName>
</protein>
<reference evidence="7" key="1">
    <citation type="submission" date="2016-11" db="EMBL/GenBank/DDBJ databases">
        <authorList>
            <person name="Varghese N."/>
            <person name="Submissions S."/>
        </authorList>
    </citation>
    <scope>NUCLEOTIDE SEQUENCE [LARGE SCALE GENOMIC DNA]</scope>
    <source>
        <strain evidence="7">DSM 8595</strain>
    </source>
</reference>
<evidence type="ECO:0000256" key="2">
    <source>
        <dbReference type="ARBA" id="ARBA00023125"/>
    </source>
</evidence>
<dbReference type="AlphaFoldDB" id="A0A1N6I789"/>
<dbReference type="EMBL" id="FSRJ01000005">
    <property type="protein sequence ID" value="SIO27882.1"/>
    <property type="molecule type" value="Genomic_DNA"/>
</dbReference>
<feature type="domain" description="HTH lacI-type" evidence="4">
    <location>
        <begin position="8"/>
        <end position="62"/>
    </location>
</feature>
<dbReference type="Pfam" id="PF13377">
    <property type="entry name" value="Peripla_BP_3"/>
    <property type="match status" value="1"/>
</dbReference>
<dbReference type="Gene3D" id="3.40.50.2300">
    <property type="match status" value="2"/>
</dbReference>